<reference evidence="2" key="1">
    <citation type="submission" date="2018-05" db="EMBL/GenBank/DDBJ databases">
        <authorList>
            <person name="Lanie J.A."/>
            <person name="Ng W.-L."/>
            <person name="Kazmierczak K.M."/>
            <person name="Andrzejewski T.M."/>
            <person name="Davidsen T.M."/>
            <person name="Wayne K.J."/>
            <person name="Tettelin H."/>
            <person name="Glass J.I."/>
            <person name="Rusch D."/>
            <person name="Podicherti R."/>
            <person name="Tsui H.-C.T."/>
            <person name="Winkler M.E."/>
        </authorList>
    </citation>
    <scope>NUCLEOTIDE SEQUENCE</scope>
</reference>
<feature type="domain" description="HTH cro/C1-type" evidence="1">
    <location>
        <begin position="13"/>
        <end position="68"/>
    </location>
</feature>
<evidence type="ECO:0000313" key="2">
    <source>
        <dbReference type="EMBL" id="SVB22934.1"/>
    </source>
</evidence>
<dbReference type="CDD" id="cd00093">
    <property type="entry name" value="HTH_XRE"/>
    <property type="match status" value="1"/>
</dbReference>
<dbReference type="GO" id="GO:0003677">
    <property type="term" value="F:DNA binding"/>
    <property type="evidence" value="ECO:0007669"/>
    <property type="project" value="InterPro"/>
</dbReference>
<dbReference type="InterPro" id="IPR010982">
    <property type="entry name" value="Lambda_DNA-bd_dom_sf"/>
</dbReference>
<evidence type="ECO:0000259" key="1">
    <source>
        <dbReference type="PROSITE" id="PS50943"/>
    </source>
</evidence>
<dbReference type="PROSITE" id="PS50943">
    <property type="entry name" value="HTH_CROC1"/>
    <property type="match status" value="1"/>
</dbReference>
<proteinExistence type="predicted"/>
<gene>
    <name evidence="2" type="ORF">METZ01_LOCUS175788</name>
</gene>
<accession>A0A382CAK6</accession>
<organism evidence="2">
    <name type="scientific">marine metagenome</name>
    <dbReference type="NCBI Taxonomy" id="408172"/>
    <lineage>
        <taxon>unclassified sequences</taxon>
        <taxon>metagenomes</taxon>
        <taxon>ecological metagenomes</taxon>
    </lineage>
</organism>
<sequence length="200" mass="23105">MSKNINDEVAKRIKIFIQHLGITTAEFCRKTGLSRQTVDKFKAGIHGPSVESLDKIIKSYPELRLNWLVSGEGMMVERITDDEEDFLIKMYEMEVKSKKDPRLTMSFVSAVQWFAQEHKEWEQLDTNIKVLSYNEGEHAEFRASLLLYQSQRRFISEVLRRTPESSPSLLDSAAPIDKLNDRLETLKKDINEVINLKKGG</sequence>
<dbReference type="Gene3D" id="1.10.260.40">
    <property type="entry name" value="lambda repressor-like DNA-binding domains"/>
    <property type="match status" value="1"/>
</dbReference>
<name>A0A382CAK6_9ZZZZ</name>
<dbReference type="SUPFAM" id="SSF47413">
    <property type="entry name" value="lambda repressor-like DNA-binding domains"/>
    <property type="match status" value="1"/>
</dbReference>
<dbReference type="Pfam" id="PF13443">
    <property type="entry name" value="HTH_26"/>
    <property type="match status" value="1"/>
</dbReference>
<dbReference type="InterPro" id="IPR001387">
    <property type="entry name" value="Cro/C1-type_HTH"/>
</dbReference>
<dbReference type="EMBL" id="UINC01033515">
    <property type="protein sequence ID" value="SVB22934.1"/>
    <property type="molecule type" value="Genomic_DNA"/>
</dbReference>
<protein>
    <recommendedName>
        <fullName evidence="1">HTH cro/C1-type domain-containing protein</fullName>
    </recommendedName>
</protein>
<dbReference type="AlphaFoldDB" id="A0A382CAK6"/>